<feature type="transmembrane region" description="Helical" evidence="2">
    <location>
        <begin position="116"/>
        <end position="139"/>
    </location>
</feature>
<evidence type="ECO:0000313" key="3">
    <source>
        <dbReference type="EMBL" id="MBJ7633333.1"/>
    </source>
</evidence>
<feature type="transmembrane region" description="Helical" evidence="2">
    <location>
        <begin position="262"/>
        <end position="282"/>
    </location>
</feature>
<dbReference type="Proteomes" id="UP000728106">
    <property type="component" value="Unassembled WGS sequence"/>
</dbReference>
<dbReference type="GO" id="GO:0015293">
    <property type="term" value="F:symporter activity"/>
    <property type="evidence" value="ECO:0007669"/>
    <property type="project" value="InterPro"/>
</dbReference>
<dbReference type="EMBL" id="JAAOCP010000015">
    <property type="protein sequence ID" value="MBJ7639730.1"/>
    <property type="molecule type" value="Genomic_DNA"/>
</dbReference>
<keyword evidence="2" id="KW-1133">Transmembrane helix</keyword>
<feature type="transmembrane region" description="Helical" evidence="2">
    <location>
        <begin position="294"/>
        <end position="313"/>
    </location>
</feature>
<keyword evidence="1" id="KW-0762">Sugar transport</keyword>
<dbReference type="Proteomes" id="UP000808038">
    <property type="component" value="Unassembled WGS sequence"/>
</dbReference>
<feature type="transmembrane region" description="Helical" evidence="2">
    <location>
        <begin position="395"/>
        <end position="418"/>
    </location>
</feature>
<name>A0A4Z0RJF7_WEICO</name>
<dbReference type="PANTHER" id="PTHR11328">
    <property type="entry name" value="MAJOR FACILITATOR SUPERFAMILY DOMAIN-CONTAINING PROTEIN"/>
    <property type="match status" value="1"/>
</dbReference>
<keyword evidence="1" id="KW-0813">Transport</keyword>
<dbReference type="NCBIfam" id="TIGR00792">
    <property type="entry name" value="gph"/>
    <property type="match status" value="1"/>
</dbReference>
<keyword evidence="2" id="KW-0812">Transmembrane</keyword>
<gene>
    <name evidence="4" type="ORF">HAU20_10125</name>
    <name evidence="3" type="ORF">HAU43_09595</name>
</gene>
<dbReference type="SUPFAM" id="SSF103473">
    <property type="entry name" value="MFS general substrate transporter"/>
    <property type="match status" value="1"/>
</dbReference>
<dbReference type="PANTHER" id="PTHR11328:SF24">
    <property type="entry name" value="MAJOR FACILITATOR SUPERFAMILY (MFS) PROFILE DOMAIN-CONTAINING PROTEIN"/>
    <property type="match status" value="1"/>
</dbReference>
<dbReference type="GeneID" id="57979850"/>
<proteinExistence type="predicted"/>
<feature type="transmembrane region" description="Helical" evidence="2">
    <location>
        <begin position="444"/>
        <end position="463"/>
    </location>
</feature>
<dbReference type="InterPro" id="IPR039672">
    <property type="entry name" value="MFS_2"/>
</dbReference>
<reference evidence="4 5" key="2">
    <citation type="journal article" date="2021" name="Int. J. Food Microbiol.">
        <title>Safety demonstration of a microbial species for use in the food chain: Weissella confusa.</title>
        <authorList>
            <person name="Bourdichon F."/>
            <person name="Patrone V."/>
            <person name="Fontana A."/>
            <person name="Milani G."/>
            <person name="Morelli L."/>
        </authorList>
    </citation>
    <scope>NUCLEOTIDE SEQUENCE [LARGE SCALE GENOMIC DNA]</scope>
    <source>
        <strain evidence="3">CCUG 30943</strain>
        <strain evidence="4 5">CCUG 43002</strain>
    </source>
</reference>
<reference evidence="4" key="1">
    <citation type="submission" date="2020-02" db="EMBL/GenBank/DDBJ databases">
        <authorList>
            <person name="Fontana A."/>
            <person name="Patrone V."/>
            <person name="Morelli L."/>
        </authorList>
    </citation>
    <scope>NUCLEOTIDE SEQUENCE</scope>
    <source>
        <strain evidence="3">CCUG 30943</strain>
        <strain evidence="4">CCUG 43002</strain>
    </source>
</reference>
<accession>A0A4Z0RJF7</accession>
<dbReference type="Gene3D" id="1.20.1250.20">
    <property type="entry name" value="MFS general substrate transporter like domains"/>
    <property type="match status" value="2"/>
</dbReference>
<feature type="transmembrane region" description="Helical" evidence="2">
    <location>
        <begin position="89"/>
        <end position="110"/>
    </location>
</feature>
<dbReference type="GO" id="GO:0008643">
    <property type="term" value="P:carbohydrate transport"/>
    <property type="evidence" value="ECO:0007669"/>
    <property type="project" value="InterPro"/>
</dbReference>
<keyword evidence="2" id="KW-0472">Membrane</keyword>
<dbReference type="RefSeq" id="WP_003610083.1">
    <property type="nucleotide sequence ID" value="NZ_CP027563.1"/>
</dbReference>
<dbReference type="EMBL" id="JAAOCX010000015">
    <property type="protein sequence ID" value="MBJ7633333.1"/>
    <property type="molecule type" value="Genomic_DNA"/>
</dbReference>
<feature type="transmembrane region" description="Helical" evidence="2">
    <location>
        <begin position="213"/>
        <end position="231"/>
    </location>
</feature>
<dbReference type="CDD" id="cd17332">
    <property type="entry name" value="MFS_MelB_like"/>
    <property type="match status" value="1"/>
</dbReference>
<dbReference type="Pfam" id="PF13347">
    <property type="entry name" value="MFS_2"/>
    <property type="match status" value="1"/>
</dbReference>
<feature type="transmembrane region" description="Helical" evidence="2">
    <location>
        <begin position="49"/>
        <end position="68"/>
    </location>
</feature>
<protein>
    <submittedName>
        <fullName evidence="4">MFS transporter</fullName>
    </submittedName>
</protein>
<evidence type="ECO:0000313" key="5">
    <source>
        <dbReference type="Proteomes" id="UP000728106"/>
    </source>
</evidence>
<comment type="caution">
    <text evidence="4">The sequence shown here is derived from an EMBL/GenBank/DDBJ whole genome shotgun (WGS) entry which is preliminary data.</text>
</comment>
<sequence length="482" mass="53983">MDANVKNDEFAKLTTRERIAYGGGDFAQNLVFGTVGGFLLTYLTTVNTISAAAGASIFLFVRIFNVFWDPFVGTTVDKSNPKNGKYRPYLMWFGIPLVIFASLLFLPIPAVQGSVVYAFLSYLATAMVYSFVNIPYGSISSSLTRDTDEIAKLTSTRMTMANVANLMVYTLFPLFVQLLAPHAKLQDTGFFGLKLHLGDYMSAAAGPSWFKVYSVYMVVGFAALMMTYFGIKERVVPSKEENESVKYSDLFIEFKNNKPLQILGLFFLVAFTFMFFGNTVWSFYLNYNIGHSEWIASIGLIGSIPGIFLVFLWPRLRAIFGKKGFFYLFLGIFILGQLILWIWSFDQFHNSPALGYIGRFFQQWGLTSATGFMWSLVPEVVSFGEWQSKKRVAGIINAIMGLFFKLGLALGGIIPGYINAAFHFNGKAATQSSKALFGIDLSMIWLPIVLAVVAMFIMAIYPLTDQKVDEMNQEILDNQNNK</sequence>
<dbReference type="AlphaFoldDB" id="A0A4Z0RJF7"/>
<feature type="transmembrane region" description="Helical" evidence="2">
    <location>
        <begin position="160"/>
        <end position="180"/>
    </location>
</feature>
<dbReference type="GO" id="GO:0006814">
    <property type="term" value="P:sodium ion transport"/>
    <property type="evidence" value="ECO:0007669"/>
    <property type="project" value="InterPro"/>
</dbReference>
<evidence type="ECO:0000256" key="2">
    <source>
        <dbReference type="SAM" id="Phobius"/>
    </source>
</evidence>
<organism evidence="4 5">
    <name type="scientific">Weissella confusa</name>
    <name type="common">Lactobacillus confusus</name>
    <dbReference type="NCBI Taxonomy" id="1583"/>
    <lineage>
        <taxon>Bacteria</taxon>
        <taxon>Bacillati</taxon>
        <taxon>Bacillota</taxon>
        <taxon>Bacilli</taxon>
        <taxon>Lactobacillales</taxon>
        <taxon>Lactobacillaceae</taxon>
        <taxon>Weissella</taxon>
    </lineage>
</organism>
<keyword evidence="5" id="KW-1185">Reference proteome</keyword>
<feature type="transmembrane region" description="Helical" evidence="2">
    <location>
        <begin position="325"/>
        <end position="344"/>
    </location>
</feature>
<feature type="transmembrane region" description="Helical" evidence="2">
    <location>
        <begin position="26"/>
        <end position="43"/>
    </location>
</feature>
<dbReference type="GO" id="GO:0005886">
    <property type="term" value="C:plasma membrane"/>
    <property type="evidence" value="ECO:0007669"/>
    <property type="project" value="TreeGrafter"/>
</dbReference>
<feature type="transmembrane region" description="Helical" evidence="2">
    <location>
        <begin position="364"/>
        <end position="383"/>
    </location>
</feature>
<dbReference type="InterPro" id="IPR036259">
    <property type="entry name" value="MFS_trans_sf"/>
</dbReference>
<evidence type="ECO:0000256" key="1">
    <source>
        <dbReference type="ARBA" id="ARBA00022597"/>
    </source>
</evidence>
<evidence type="ECO:0000313" key="4">
    <source>
        <dbReference type="EMBL" id="MBJ7639730.1"/>
    </source>
</evidence>
<dbReference type="InterPro" id="IPR001927">
    <property type="entry name" value="Na/Gal_symport"/>
</dbReference>